<dbReference type="OrthoDB" id="8639149at2"/>
<keyword evidence="1" id="KW-0812">Transmembrane</keyword>
<evidence type="ECO:0000313" key="3">
    <source>
        <dbReference type="Proteomes" id="UP000031843"/>
    </source>
</evidence>
<dbReference type="STRING" id="68895.RR42_s0303"/>
<gene>
    <name evidence="2" type="ORF">RR42_s0303</name>
</gene>
<feature type="transmembrane region" description="Helical" evidence="1">
    <location>
        <begin position="32"/>
        <end position="54"/>
    </location>
</feature>
<evidence type="ECO:0000256" key="1">
    <source>
        <dbReference type="SAM" id="Phobius"/>
    </source>
</evidence>
<dbReference type="EMBL" id="CP010537">
    <property type="protein sequence ID" value="AJG21899.1"/>
    <property type="molecule type" value="Genomic_DNA"/>
</dbReference>
<evidence type="ECO:0000313" key="2">
    <source>
        <dbReference type="EMBL" id="AJG21899.1"/>
    </source>
</evidence>
<dbReference type="KEGG" id="cbw:RR42_s0303"/>
<dbReference type="Proteomes" id="UP000031843">
    <property type="component" value="Chromosome secondary"/>
</dbReference>
<reference evidence="2 3" key="1">
    <citation type="journal article" date="2015" name="Genome Announc.">
        <title>Complete Genome Sequence of Cupriavidus basilensis 4G11, Isolated from the Oak Ridge Field Research Center Site.</title>
        <authorList>
            <person name="Ray J."/>
            <person name="Waters R.J."/>
            <person name="Skerker J.M."/>
            <person name="Kuehl J.V."/>
            <person name="Price M.N."/>
            <person name="Huang J."/>
            <person name="Chakraborty R."/>
            <person name="Arkin A.P."/>
            <person name="Deutschbauer A."/>
        </authorList>
    </citation>
    <scope>NUCLEOTIDE SEQUENCE [LARGE SCALE GENOMIC DNA]</scope>
    <source>
        <strain evidence="2">4G11</strain>
    </source>
</reference>
<dbReference type="AlphaFoldDB" id="A0A0C4YJ48"/>
<protein>
    <submittedName>
        <fullName evidence="2">Uncharacterized protein</fullName>
    </submittedName>
</protein>
<keyword evidence="3" id="KW-1185">Reference proteome</keyword>
<keyword evidence="1" id="KW-0472">Membrane</keyword>
<name>A0A0C4YJ48_9BURK</name>
<accession>A0A0C4YJ48</accession>
<proteinExistence type="predicted"/>
<keyword evidence="1" id="KW-1133">Transmembrane helix</keyword>
<organism evidence="2 3">
    <name type="scientific">Cupriavidus basilensis</name>
    <dbReference type="NCBI Taxonomy" id="68895"/>
    <lineage>
        <taxon>Bacteria</taxon>
        <taxon>Pseudomonadati</taxon>
        <taxon>Pseudomonadota</taxon>
        <taxon>Betaproteobacteria</taxon>
        <taxon>Burkholderiales</taxon>
        <taxon>Burkholderiaceae</taxon>
        <taxon>Cupriavidus</taxon>
    </lineage>
</organism>
<sequence>MIAEITAFTFGSRLLAWVSSPAARACTRPVLGLYSACAGLLTALCVLLGSYLFASVGGRAGWRLHHHRQDRHGGGGDANCIFRKYHIQ</sequence>
<dbReference type="RefSeq" id="WP_043353098.1">
    <property type="nucleotide sequence ID" value="NZ_CP010537.1"/>
</dbReference>